<dbReference type="AlphaFoldDB" id="A0A558BH14"/>
<evidence type="ECO:0000313" key="2">
    <source>
        <dbReference type="EMBL" id="TVT35786.1"/>
    </source>
</evidence>
<dbReference type="EMBL" id="VMRX01000003">
    <property type="protein sequence ID" value="TVT35786.1"/>
    <property type="molecule type" value="Genomic_DNA"/>
</dbReference>
<dbReference type="Pfam" id="PF14316">
    <property type="entry name" value="DUF4381"/>
    <property type="match status" value="1"/>
</dbReference>
<dbReference type="RefSeq" id="WP_273131930.1">
    <property type="nucleotide sequence ID" value="NZ_VMRX01000003.1"/>
</dbReference>
<organism evidence="2 3">
    <name type="scientific">Marinobacter vinifirmus</name>
    <dbReference type="NCBI Taxonomy" id="355591"/>
    <lineage>
        <taxon>Bacteria</taxon>
        <taxon>Pseudomonadati</taxon>
        <taxon>Pseudomonadota</taxon>
        <taxon>Gammaproteobacteria</taxon>
        <taxon>Pseudomonadales</taxon>
        <taxon>Marinobacteraceae</taxon>
        <taxon>Marinobacter</taxon>
    </lineage>
</organism>
<reference evidence="2 3" key="1">
    <citation type="submission" date="2019-07" db="EMBL/GenBank/DDBJ databases">
        <title>The pathways for chlorine oxyanion respiration interact through the shared metabolite chlorate.</title>
        <authorList>
            <person name="Barnum T.P."/>
            <person name="Cheng Y."/>
            <person name="Hill K.A."/>
            <person name="Lucas L.N."/>
            <person name="Carlson H.K."/>
            <person name="Coates J.D."/>
        </authorList>
    </citation>
    <scope>NUCLEOTIDE SEQUENCE [LARGE SCALE GENOMIC DNA]</scope>
    <source>
        <strain evidence="2">UCB</strain>
    </source>
</reference>
<proteinExistence type="predicted"/>
<comment type="caution">
    <text evidence="2">The sequence shown here is derived from an EMBL/GenBank/DDBJ whole genome shotgun (WGS) entry which is preliminary data.</text>
</comment>
<dbReference type="Proteomes" id="UP000319142">
    <property type="component" value="Unassembled WGS sequence"/>
</dbReference>
<keyword evidence="1" id="KW-1133">Transmembrane helix</keyword>
<sequence length="155" mass="18009">MNPQDPLAQLRDIHLPETGGWWPPAPGWWILAVVVLVLAAVAFWLLRRRRQQNLWKRQAREELVQLAANPRQCNEWFSELNRLLKRVARQAYPDRHPETLTGQGWAEFLLETCPSERIASRPVAEALVQASWRPNTNLDPGQALDFARFWLEAQL</sequence>
<dbReference type="InterPro" id="IPR025489">
    <property type="entry name" value="DUF4381"/>
</dbReference>
<accession>A0A558BH14</accession>
<gene>
    <name evidence="2" type="ORF">FHK81_02395</name>
</gene>
<name>A0A558BH14_9GAMM</name>
<keyword evidence="1" id="KW-0812">Transmembrane</keyword>
<protein>
    <submittedName>
        <fullName evidence="2">DUF4381 domain-containing protein</fullName>
    </submittedName>
</protein>
<feature type="transmembrane region" description="Helical" evidence="1">
    <location>
        <begin position="27"/>
        <end position="46"/>
    </location>
</feature>
<evidence type="ECO:0000313" key="3">
    <source>
        <dbReference type="Proteomes" id="UP000319142"/>
    </source>
</evidence>
<keyword evidence="1" id="KW-0472">Membrane</keyword>
<evidence type="ECO:0000256" key="1">
    <source>
        <dbReference type="SAM" id="Phobius"/>
    </source>
</evidence>